<feature type="transmembrane region" description="Helical" evidence="2">
    <location>
        <begin position="457"/>
        <end position="478"/>
    </location>
</feature>
<reference evidence="4" key="1">
    <citation type="journal article" date="2020" name="mSystems">
        <title>Genome- and Community-Level Interaction Insights into Carbon Utilization and Element Cycling Functions of Hydrothermarchaeota in Hydrothermal Sediment.</title>
        <authorList>
            <person name="Zhou Z."/>
            <person name="Liu Y."/>
            <person name="Xu W."/>
            <person name="Pan J."/>
            <person name="Luo Z.H."/>
            <person name="Li M."/>
        </authorList>
    </citation>
    <scope>NUCLEOTIDE SEQUENCE [LARGE SCALE GENOMIC DNA]</scope>
    <source>
        <strain evidence="4">SpSt-222</strain>
    </source>
</reference>
<dbReference type="PANTHER" id="PTHR14859">
    <property type="entry name" value="CALCOFLUOR WHITE HYPERSENSITIVE PROTEIN PRECURSOR"/>
    <property type="match status" value="1"/>
</dbReference>
<feature type="transmembrane region" description="Helical" evidence="2">
    <location>
        <begin position="432"/>
        <end position="450"/>
    </location>
</feature>
<feature type="transmembrane region" description="Helical" evidence="2">
    <location>
        <begin position="323"/>
        <end position="341"/>
    </location>
</feature>
<feature type="transmembrane region" description="Helical" evidence="2">
    <location>
        <begin position="155"/>
        <end position="175"/>
    </location>
</feature>
<feature type="transmembrane region" description="Helical" evidence="2">
    <location>
        <begin position="260"/>
        <end position="281"/>
    </location>
</feature>
<gene>
    <name evidence="4" type="ORF">ENP47_06210</name>
</gene>
<name>A0A7C1K3P8_THERO</name>
<dbReference type="GO" id="GO:0003824">
    <property type="term" value="F:catalytic activity"/>
    <property type="evidence" value="ECO:0007669"/>
    <property type="project" value="InterPro"/>
</dbReference>
<dbReference type="Gene3D" id="3.60.10.10">
    <property type="entry name" value="Endonuclease/exonuclease/phosphatase"/>
    <property type="match status" value="1"/>
</dbReference>
<feature type="transmembrane region" description="Helical" evidence="2">
    <location>
        <begin position="112"/>
        <end position="135"/>
    </location>
</feature>
<evidence type="ECO:0000256" key="1">
    <source>
        <dbReference type="SAM" id="MobiDB-lite"/>
    </source>
</evidence>
<feature type="transmembrane region" description="Helical" evidence="2">
    <location>
        <begin position="406"/>
        <end position="426"/>
    </location>
</feature>
<proteinExistence type="predicted"/>
<comment type="caution">
    <text evidence="4">The sequence shown here is derived from an EMBL/GenBank/DDBJ whole genome shotgun (WGS) entry which is preliminary data.</text>
</comment>
<feature type="region of interest" description="Disordered" evidence="1">
    <location>
        <begin position="1"/>
        <end position="33"/>
    </location>
</feature>
<keyword evidence="2" id="KW-0812">Transmembrane</keyword>
<feature type="transmembrane region" description="Helical" evidence="2">
    <location>
        <begin position="293"/>
        <end position="317"/>
    </location>
</feature>
<dbReference type="EMBL" id="DSJL01000011">
    <property type="protein sequence ID" value="HEF65170.1"/>
    <property type="molecule type" value="Genomic_DNA"/>
</dbReference>
<evidence type="ECO:0000259" key="3">
    <source>
        <dbReference type="Pfam" id="PF03372"/>
    </source>
</evidence>
<evidence type="ECO:0000256" key="2">
    <source>
        <dbReference type="SAM" id="Phobius"/>
    </source>
</evidence>
<feature type="transmembrane region" description="Helical" evidence="2">
    <location>
        <begin position="372"/>
        <end position="394"/>
    </location>
</feature>
<keyword evidence="2" id="KW-1133">Transmembrane helix</keyword>
<feature type="compositionally biased region" description="Pro residues" evidence="1">
    <location>
        <begin position="16"/>
        <end position="26"/>
    </location>
</feature>
<protein>
    <recommendedName>
        <fullName evidence="3">Endonuclease/exonuclease/phosphatase domain-containing protein</fullName>
    </recommendedName>
</protein>
<dbReference type="AlphaFoldDB" id="A0A7C1K3P8"/>
<dbReference type="InterPro" id="IPR036691">
    <property type="entry name" value="Endo/exonu/phosph_ase_sf"/>
</dbReference>
<dbReference type="PANTHER" id="PTHR14859:SF1">
    <property type="entry name" value="PGAP2-INTERACTING PROTEIN"/>
    <property type="match status" value="1"/>
</dbReference>
<feature type="transmembrane region" description="Helical" evidence="2">
    <location>
        <begin position="348"/>
        <end position="366"/>
    </location>
</feature>
<keyword evidence="2" id="KW-0472">Membrane</keyword>
<dbReference type="GO" id="GO:0006506">
    <property type="term" value="P:GPI anchor biosynthetic process"/>
    <property type="evidence" value="ECO:0007669"/>
    <property type="project" value="TreeGrafter"/>
</dbReference>
<organism evidence="4">
    <name type="scientific">Thermomicrobium roseum</name>
    <dbReference type="NCBI Taxonomy" id="500"/>
    <lineage>
        <taxon>Bacteria</taxon>
        <taxon>Pseudomonadati</taxon>
        <taxon>Thermomicrobiota</taxon>
        <taxon>Thermomicrobia</taxon>
        <taxon>Thermomicrobiales</taxon>
        <taxon>Thermomicrobiaceae</taxon>
        <taxon>Thermomicrobium</taxon>
    </lineage>
</organism>
<evidence type="ECO:0000313" key="4">
    <source>
        <dbReference type="EMBL" id="HEF65170.1"/>
    </source>
</evidence>
<dbReference type="InterPro" id="IPR005135">
    <property type="entry name" value="Endo/exonuclease/phosphatase"/>
</dbReference>
<feature type="domain" description="Endonuclease/exonuclease/phosphatase" evidence="3">
    <location>
        <begin position="499"/>
        <end position="711"/>
    </location>
</feature>
<dbReference type="Pfam" id="PF03372">
    <property type="entry name" value="Exo_endo_phos"/>
    <property type="match status" value="1"/>
</dbReference>
<dbReference type="GO" id="GO:0016020">
    <property type="term" value="C:membrane"/>
    <property type="evidence" value="ECO:0007669"/>
    <property type="project" value="GOC"/>
</dbReference>
<dbReference type="InterPro" id="IPR051916">
    <property type="entry name" value="GPI-anchor_lipid_remodeler"/>
</dbReference>
<feature type="transmembrane region" description="Helical" evidence="2">
    <location>
        <begin position="206"/>
        <end position="224"/>
    </location>
</feature>
<accession>A0A7C1K3P8</accession>
<sequence length="721" mass="76266">MRNSPTSHAASSCVPVPKPSPRPPTAPGAGRDARRATCGYFRSLGYPAHLATLLSGHLRRHTHRKRMATKPPLLHHPCRSGTLAVTVTHESAERSVTGLTGRTAPKSSGPSFPVAAPDVALWAIVAVALVLVLGLQATRVFVSDLVFVIDQSRRTLLLLLVAVTFASPLLAPLVGALSGGRLLLVATALLVAARTGLQLVDWPPARVALGAIGLAAFGWALLPLLRWRARAGLGILAGTAIDLALRTARDTLDLPWLPGIGSHLVTAILLTLFVVAVGFIATDRGPVEPRGALGLLALGPAFGLLHLVTGNLGFAIVHTGWNLLLASTLLGLGMLLGLLVAPLAAQHWSGWIATTATGTLGLWLAWGTGWQAGVGLALAVTSWAIFTLTAAMGGRLLRSPASVGRAGLALALGQLLQVALLLRYYTATGDRWMPVALWALLALVVALDWPSGWPPGAVALLPHVTLSMLLPLAAAIAWQALSRQASPPALAPRSELVVMTYNIQSGYDRHQRWDLEATARVIETAHPDVVLLQEVSRGWLVTSSADQLTWLAQRLGMHASWGPASADGLWGNAVLTRAQPLEEQVIRFRTTQNLRRGVIAVRLATPTASVWVASTHLDDPRSATAVRLVQIEELLSFLRPARPLILGGDLNAEPESTELAQLQAAGLRDAAAAVGAIMPTSADARRIDYVLITDELEPVAGSVLDVTASDHRPVIIRLVIR</sequence>
<dbReference type="SUPFAM" id="SSF56219">
    <property type="entry name" value="DNase I-like"/>
    <property type="match status" value="1"/>
</dbReference>